<proteinExistence type="predicted"/>
<gene>
    <name evidence="1" type="ORF">BV25DRAFT_1918931</name>
</gene>
<reference evidence="1" key="1">
    <citation type="submission" date="2021-03" db="EMBL/GenBank/DDBJ databases">
        <authorList>
            <consortium name="DOE Joint Genome Institute"/>
            <person name="Ahrendt S."/>
            <person name="Looney B.P."/>
            <person name="Miyauchi S."/>
            <person name="Morin E."/>
            <person name="Drula E."/>
            <person name="Courty P.E."/>
            <person name="Chicoki N."/>
            <person name="Fauchery L."/>
            <person name="Kohler A."/>
            <person name="Kuo A."/>
            <person name="Labutti K."/>
            <person name="Pangilinan J."/>
            <person name="Lipzen A."/>
            <person name="Riley R."/>
            <person name="Andreopoulos W."/>
            <person name="He G."/>
            <person name="Johnson J."/>
            <person name="Barry K.W."/>
            <person name="Grigoriev I.V."/>
            <person name="Nagy L."/>
            <person name="Hibbett D."/>
            <person name="Henrissat B."/>
            <person name="Matheny P.B."/>
            <person name="Labbe J."/>
            <person name="Martin F."/>
        </authorList>
    </citation>
    <scope>NUCLEOTIDE SEQUENCE</scope>
    <source>
        <strain evidence="1">HHB10654</strain>
    </source>
</reference>
<dbReference type="Proteomes" id="UP000814140">
    <property type="component" value="Unassembled WGS sequence"/>
</dbReference>
<dbReference type="EMBL" id="MU277231">
    <property type="protein sequence ID" value="KAI0058817.1"/>
    <property type="molecule type" value="Genomic_DNA"/>
</dbReference>
<name>A0ACB8SRI0_9AGAM</name>
<evidence type="ECO:0000313" key="2">
    <source>
        <dbReference type="Proteomes" id="UP000814140"/>
    </source>
</evidence>
<accession>A0ACB8SRI0</accession>
<keyword evidence="2" id="KW-1185">Reference proteome</keyword>
<reference evidence="1" key="2">
    <citation type="journal article" date="2022" name="New Phytol.">
        <title>Evolutionary transition to the ectomycorrhizal habit in the genomes of a hyperdiverse lineage of mushroom-forming fungi.</title>
        <authorList>
            <person name="Looney B."/>
            <person name="Miyauchi S."/>
            <person name="Morin E."/>
            <person name="Drula E."/>
            <person name="Courty P.E."/>
            <person name="Kohler A."/>
            <person name="Kuo A."/>
            <person name="LaButti K."/>
            <person name="Pangilinan J."/>
            <person name="Lipzen A."/>
            <person name="Riley R."/>
            <person name="Andreopoulos W."/>
            <person name="He G."/>
            <person name="Johnson J."/>
            <person name="Nolan M."/>
            <person name="Tritt A."/>
            <person name="Barry K.W."/>
            <person name="Grigoriev I.V."/>
            <person name="Nagy L.G."/>
            <person name="Hibbett D."/>
            <person name="Henrissat B."/>
            <person name="Matheny P.B."/>
            <person name="Labbe J."/>
            <person name="Martin F.M."/>
        </authorList>
    </citation>
    <scope>NUCLEOTIDE SEQUENCE</scope>
    <source>
        <strain evidence="1">HHB10654</strain>
    </source>
</reference>
<comment type="caution">
    <text evidence="1">The sequence shown here is derived from an EMBL/GenBank/DDBJ whole genome shotgun (WGS) entry which is preliminary data.</text>
</comment>
<sequence>MYAISDHSEFALDIVLTPKPEQQDAATSFLHASKAFVLAEPGTMQWFGYKVTPDGPWCIFDTFPSEAARAAHTGGDLARALAANASELLSRAPQIDRLDVLAHKVLRGRNAPTVGVRVLMHAKPDFASIAGLRNALMARYSGVAKEDFTPYWYAFQKNEMTFGIFGAFYDEAGRRAHVAHAGTQILMSKLEDLTEGGPEVSFFDIIACKTSP</sequence>
<organism evidence="1 2">
    <name type="scientific">Artomyces pyxidatus</name>
    <dbReference type="NCBI Taxonomy" id="48021"/>
    <lineage>
        <taxon>Eukaryota</taxon>
        <taxon>Fungi</taxon>
        <taxon>Dikarya</taxon>
        <taxon>Basidiomycota</taxon>
        <taxon>Agaricomycotina</taxon>
        <taxon>Agaricomycetes</taxon>
        <taxon>Russulales</taxon>
        <taxon>Auriscalpiaceae</taxon>
        <taxon>Artomyces</taxon>
    </lineage>
</organism>
<evidence type="ECO:0000313" key="1">
    <source>
        <dbReference type="EMBL" id="KAI0058817.1"/>
    </source>
</evidence>
<protein>
    <submittedName>
        <fullName evidence="1">Uncharacterized protein</fullName>
    </submittedName>
</protein>